<gene>
    <name evidence="1" type="ORF">KXJ70_00420</name>
</gene>
<dbReference type="RefSeq" id="WP_219043039.1">
    <property type="nucleotide sequence ID" value="NZ_JAHWDQ010000001.1"/>
</dbReference>
<protein>
    <submittedName>
        <fullName evidence="1">dUTP diphosphatase</fullName>
    </submittedName>
</protein>
<comment type="caution">
    <text evidence="1">The sequence shown here is derived from an EMBL/GenBank/DDBJ whole genome shotgun (WGS) entry which is preliminary data.</text>
</comment>
<evidence type="ECO:0000313" key="1">
    <source>
        <dbReference type="EMBL" id="MBW2939225.1"/>
    </source>
</evidence>
<dbReference type="Proteomes" id="UP001166291">
    <property type="component" value="Unassembled WGS sequence"/>
</dbReference>
<dbReference type="InterPro" id="IPR014871">
    <property type="entry name" value="dUTPase/dCTP_pyrophosphatase"/>
</dbReference>
<dbReference type="EMBL" id="JAHWDQ010000001">
    <property type="protein sequence ID" value="MBW2939225.1"/>
    <property type="molecule type" value="Genomic_DNA"/>
</dbReference>
<accession>A0ABS6VLN6</accession>
<dbReference type="Pfam" id="PF08761">
    <property type="entry name" value="dUTPase_2"/>
    <property type="match status" value="1"/>
</dbReference>
<keyword evidence="2" id="KW-1185">Reference proteome</keyword>
<sequence length="198" mass="22721">MLDLQNRMNSKVNVDWMARGNAWYRAAWIECGELMDHYGYKWWKKQTPDLAQVQLEIVDIWHFGMSALFREGVTVETLADEIIVALDGHRVSEAGVLESTEALAEYCLRSKGFSVPLFWDLMAAAELSFDDLYKQYVGKNVLNFFRQDHGYKDGSYIKNWQGLEDNVHLVEILANANVLSPQFADDVYQGLAARYPKA</sequence>
<proteinExistence type="predicted"/>
<organism evidence="1 2">
    <name type="scientific">Zhongshania aquimaris</name>
    <dbReference type="NCBI Taxonomy" id="2857107"/>
    <lineage>
        <taxon>Bacteria</taxon>
        <taxon>Pseudomonadati</taxon>
        <taxon>Pseudomonadota</taxon>
        <taxon>Gammaproteobacteria</taxon>
        <taxon>Cellvibrionales</taxon>
        <taxon>Spongiibacteraceae</taxon>
        <taxon>Zhongshania</taxon>
    </lineage>
</organism>
<name>A0ABS6VLN6_9GAMM</name>
<dbReference type="CDD" id="cd11527">
    <property type="entry name" value="NTP-PPase_dUTPase"/>
    <property type="match status" value="1"/>
</dbReference>
<evidence type="ECO:0000313" key="2">
    <source>
        <dbReference type="Proteomes" id="UP001166291"/>
    </source>
</evidence>
<reference evidence="1" key="1">
    <citation type="submission" date="2021-07" db="EMBL/GenBank/DDBJ databases">
        <title>Zhongshania sp. CAU 1632 isolated from seawater.</title>
        <authorList>
            <person name="Kim W."/>
        </authorList>
    </citation>
    <scope>NUCLEOTIDE SEQUENCE</scope>
    <source>
        <strain evidence="1">CAU 1632</strain>
    </source>
</reference>